<sequence length="463" mass="49177">MSTMVAPQLLSEAARAATSMAISVGKADITPAVGAALGGYGVNRPRTATGTYAPLFARCMVFWDNGFPNVFVTVDVLGFGTRMHQAIRNRVMGLGVGNSDFVLTATHTHNGPSLAEKLDPYISYAMTPEQIAAVESYSDWLVDRIVQLVEETLLATRQPCVLDYQVATQEFSVNREGLPYVERDVPILVARDASGDPLAVLFSYGCHPVAAGSQTLFDPDYPGAAVSAIEGATGAFAQFLLGPAGDQNPSGSLGWALRDRLGQELGDRVTSAVSTPGRLVSGPIRTSYQSVSLPLDVTLTPGNLTLVQNAYATRLANTALPGYCRRHAERMIAQIQSGNIVTSVSLPLQVWRLTGDPDLRIALVGGEVVSGYGVYFRNTYGGSSRLLFAGYANEVPAYIPSDELLRKNSSYAAGIDPDFPGIAGGSMTVYNCIGHFRGKPNVSSPDGVEQILTSALRSMLDAA</sequence>
<proteinExistence type="predicted"/>
<evidence type="ECO:0000259" key="1">
    <source>
        <dbReference type="Pfam" id="PF04734"/>
    </source>
</evidence>
<evidence type="ECO:0000313" key="3">
    <source>
        <dbReference type="Proteomes" id="UP000578819"/>
    </source>
</evidence>
<dbReference type="EMBL" id="JACHJW010000001">
    <property type="protein sequence ID" value="MBB4958337.1"/>
    <property type="molecule type" value="Genomic_DNA"/>
</dbReference>
<dbReference type="Proteomes" id="UP000578819">
    <property type="component" value="Unassembled WGS sequence"/>
</dbReference>
<comment type="caution">
    <text evidence="2">The sequence shown here is derived from an EMBL/GenBank/DDBJ whole genome shotgun (WGS) entry which is preliminary data.</text>
</comment>
<feature type="domain" description="Neutral/alkaline non-lysosomal ceramidase N-terminal" evidence="1">
    <location>
        <begin position="22"/>
        <end position="116"/>
    </location>
</feature>
<organism evidence="2 3">
    <name type="scientific">Micromonospora polyrhachis</name>
    <dbReference type="NCBI Taxonomy" id="1282883"/>
    <lineage>
        <taxon>Bacteria</taxon>
        <taxon>Bacillati</taxon>
        <taxon>Actinomycetota</taxon>
        <taxon>Actinomycetes</taxon>
        <taxon>Micromonosporales</taxon>
        <taxon>Micromonosporaceae</taxon>
        <taxon>Micromonospora</taxon>
    </lineage>
</organism>
<reference evidence="2 3" key="1">
    <citation type="submission" date="2020-08" db="EMBL/GenBank/DDBJ databases">
        <title>Sequencing the genomes of 1000 actinobacteria strains.</title>
        <authorList>
            <person name="Klenk H.-P."/>
        </authorList>
    </citation>
    <scope>NUCLEOTIDE SEQUENCE [LARGE SCALE GENOMIC DNA]</scope>
    <source>
        <strain evidence="2 3">DSM 45886</strain>
    </source>
</reference>
<name>A0A7W7WP91_9ACTN</name>
<gene>
    <name evidence="2" type="ORF">FHR38_002070</name>
</gene>
<keyword evidence="3" id="KW-1185">Reference proteome</keyword>
<protein>
    <recommendedName>
        <fullName evidence="1">Neutral/alkaline non-lysosomal ceramidase N-terminal domain-containing protein</fullName>
    </recommendedName>
</protein>
<dbReference type="Pfam" id="PF04734">
    <property type="entry name" value="Ceramidase_alk"/>
    <property type="match status" value="1"/>
</dbReference>
<dbReference type="AlphaFoldDB" id="A0A7W7WP91"/>
<evidence type="ECO:0000313" key="2">
    <source>
        <dbReference type="EMBL" id="MBB4958337.1"/>
    </source>
</evidence>
<dbReference type="InterPro" id="IPR031329">
    <property type="entry name" value="NEUT/ALK_ceramidase_N"/>
</dbReference>
<accession>A0A7W7WP91</accession>